<feature type="compositionally biased region" description="Polar residues" evidence="2">
    <location>
        <begin position="805"/>
        <end position="814"/>
    </location>
</feature>
<dbReference type="PANTHER" id="PTHR31017">
    <property type="entry name" value="LATE SECRETORY PATHWAY PROTEIN AVL9-RELATED"/>
    <property type="match status" value="1"/>
</dbReference>
<dbReference type="GO" id="GO:0005737">
    <property type="term" value="C:cytoplasm"/>
    <property type="evidence" value="ECO:0007669"/>
    <property type="project" value="TreeGrafter"/>
</dbReference>
<evidence type="ECO:0000259" key="3">
    <source>
        <dbReference type="PROSITE" id="PS50211"/>
    </source>
</evidence>
<keyword evidence="5" id="KW-1185">Reference proteome</keyword>
<gene>
    <name evidence="4" type="ORF">BXZ70DRAFT_1011298</name>
</gene>
<dbReference type="Proteomes" id="UP000813824">
    <property type="component" value="Unassembled WGS sequence"/>
</dbReference>
<evidence type="ECO:0000256" key="1">
    <source>
        <dbReference type="ARBA" id="ARBA00038178"/>
    </source>
</evidence>
<dbReference type="InterPro" id="IPR018307">
    <property type="entry name" value="ABL9/DENND6_dom"/>
</dbReference>
<name>A0A8K0XM26_9AGAR</name>
<dbReference type="PROSITE" id="PS50211">
    <property type="entry name" value="DENN"/>
    <property type="match status" value="1"/>
</dbReference>
<sequence>MTTTSSPRNSTSSSRPSLQLDPESPEPTPLNAHFSIPPPTAHPGSDDEEEDNRTHSSYSENENDTASQRSISLSSPPQSPVRESRRQSLAPNPFDHSFTGSKFSPSASFGQPSPALDALKTPTLNDSSPTPVSLIRQSLSSPNSLSKKRESQTHTLSSVSSFQDNDDDDDRSMFMRRLDEEAESPLSSAAPSILGKDKELDDSNKATSTPLPPLPSTVKPLTLPSLPPRPTPAPRDSVSASSATYPPPPIGVSLVNHHESRDSMASYASSVASMSTTASNTYSKKARPESLLLTQTKGPLVCGIALVDFNHLVGPKIEFSRGAIFDNENDELTKILPFLALPDGAHLTTEDYSYFHLVPSSAPNPTTLFGISCNRQIKSSELLNKHTDVTRSTVQKAVVVLASKPVFGPIRDRLGVITRALFEQKDFSDLSILDAFYESLEGSLRGQLTESGLYMGTSLRELVHTFRQRTLVLLKALMLQKRVMFYGHPVERLCTYQYSLVALVPGLLHNLDDSGSPPLAARAKTLSRPTELRTSDPKSMMAYVGLPLDLFGKDAFFQPYLPLQQLDMLKDTKSWLCGSTNSIVAQQKEVDLLVNVEANTFEFRDPKLERSAGLTPADRKWMDDIVRDVNESWVDDEELGAERAAASMHFKGSDDYLRQKFEEYITGALASVKYADFMAKGQGNGVIISDGSGDPNSVSDYNMLWISEFKKTNAYEVWERVTDPLLFDIVEPRHPCIDRPSAVADIGLRLTEGIQDLKLEQQLAPAREAVTRTLTVGSTNFFKAVEGVKGRWLQRSNEEAKSAEESWSQPSSTHSQEQPPVPPKPETPSKPTTVNGMRPLSLAGSATSSPRQSAIGLPPTTSTAPPPAVPSTPDTARSTWGSGIASFFSARTARFGGSNPSTPAVESTPPPPRASSPLVTMAPRRGSNASSVFSFSAVKRNPGPGGDTASVHSLSTNGPLDFGEDELRPKNLDRVYADGAESRRTSDSDTEGRSAGTGFVAI</sequence>
<evidence type="ECO:0000256" key="2">
    <source>
        <dbReference type="SAM" id="MobiDB-lite"/>
    </source>
</evidence>
<protein>
    <submittedName>
        <fullName evidence="4">Transport protein Avl9-domain-containing protein</fullName>
    </submittedName>
</protein>
<evidence type="ECO:0000313" key="4">
    <source>
        <dbReference type="EMBL" id="KAH8091040.1"/>
    </source>
</evidence>
<organism evidence="4 5">
    <name type="scientific">Cristinia sonorae</name>
    <dbReference type="NCBI Taxonomy" id="1940300"/>
    <lineage>
        <taxon>Eukaryota</taxon>
        <taxon>Fungi</taxon>
        <taxon>Dikarya</taxon>
        <taxon>Basidiomycota</taxon>
        <taxon>Agaricomycotina</taxon>
        <taxon>Agaricomycetes</taxon>
        <taxon>Agaricomycetidae</taxon>
        <taxon>Agaricales</taxon>
        <taxon>Pleurotineae</taxon>
        <taxon>Stephanosporaceae</taxon>
        <taxon>Cristinia</taxon>
    </lineage>
</organism>
<proteinExistence type="inferred from homology"/>
<feature type="region of interest" description="Disordered" evidence="2">
    <location>
        <begin position="893"/>
        <end position="1002"/>
    </location>
</feature>
<feature type="compositionally biased region" description="Low complexity" evidence="2">
    <location>
        <begin position="1"/>
        <end position="17"/>
    </location>
</feature>
<feature type="compositionally biased region" description="Basic and acidic residues" evidence="2">
    <location>
        <begin position="195"/>
        <end position="204"/>
    </location>
</feature>
<feature type="compositionally biased region" description="Polar residues" evidence="2">
    <location>
        <begin position="98"/>
        <end position="111"/>
    </location>
</feature>
<feature type="domain" description="UDENN" evidence="3">
    <location>
        <begin position="302"/>
        <end position="736"/>
    </location>
</feature>
<dbReference type="AlphaFoldDB" id="A0A8K0XM26"/>
<comment type="similarity">
    <text evidence="1">Belongs to the AVL9 family.</text>
</comment>
<feature type="region of interest" description="Disordered" evidence="2">
    <location>
        <begin position="1"/>
        <end position="255"/>
    </location>
</feature>
<feature type="compositionally biased region" description="Polar residues" evidence="2">
    <location>
        <begin position="55"/>
        <end position="76"/>
    </location>
</feature>
<accession>A0A8K0XM26</accession>
<reference evidence="4" key="1">
    <citation type="journal article" date="2021" name="New Phytol.">
        <title>Evolutionary innovations through gain and loss of genes in the ectomycorrhizal Boletales.</title>
        <authorList>
            <person name="Wu G."/>
            <person name="Miyauchi S."/>
            <person name="Morin E."/>
            <person name="Kuo A."/>
            <person name="Drula E."/>
            <person name="Varga T."/>
            <person name="Kohler A."/>
            <person name="Feng B."/>
            <person name="Cao Y."/>
            <person name="Lipzen A."/>
            <person name="Daum C."/>
            <person name="Hundley H."/>
            <person name="Pangilinan J."/>
            <person name="Johnson J."/>
            <person name="Barry K."/>
            <person name="LaButti K."/>
            <person name="Ng V."/>
            <person name="Ahrendt S."/>
            <person name="Min B."/>
            <person name="Choi I.G."/>
            <person name="Park H."/>
            <person name="Plett J.M."/>
            <person name="Magnuson J."/>
            <person name="Spatafora J.W."/>
            <person name="Nagy L.G."/>
            <person name="Henrissat B."/>
            <person name="Grigoriev I.V."/>
            <person name="Yang Z.L."/>
            <person name="Xu J."/>
            <person name="Martin F.M."/>
        </authorList>
    </citation>
    <scope>NUCLEOTIDE SEQUENCE</scope>
    <source>
        <strain evidence="4">KKN 215</strain>
    </source>
</reference>
<feature type="compositionally biased region" description="Basic and acidic residues" evidence="2">
    <location>
        <begin position="965"/>
        <end position="992"/>
    </location>
</feature>
<dbReference type="InterPro" id="IPR051731">
    <property type="entry name" value="DENND11/AVL9_GEFs"/>
</dbReference>
<comment type="caution">
    <text evidence="4">The sequence shown here is derived from an EMBL/GenBank/DDBJ whole genome shotgun (WGS) entry which is preliminary data.</text>
</comment>
<dbReference type="Pfam" id="PF09794">
    <property type="entry name" value="Avl9"/>
    <property type="match status" value="1"/>
</dbReference>
<evidence type="ECO:0000313" key="5">
    <source>
        <dbReference type="Proteomes" id="UP000813824"/>
    </source>
</evidence>
<feature type="region of interest" description="Disordered" evidence="2">
    <location>
        <begin position="794"/>
        <end position="881"/>
    </location>
</feature>
<dbReference type="EMBL" id="JAEVFJ010000037">
    <property type="protein sequence ID" value="KAH8091040.1"/>
    <property type="molecule type" value="Genomic_DNA"/>
</dbReference>
<feature type="compositionally biased region" description="Polar residues" evidence="2">
    <location>
        <begin position="122"/>
        <end position="145"/>
    </location>
</feature>
<dbReference type="InterPro" id="IPR037516">
    <property type="entry name" value="Tripartite_DENN"/>
</dbReference>
<feature type="compositionally biased region" description="Pro residues" evidence="2">
    <location>
        <begin position="819"/>
        <end position="828"/>
    </location>
</feature>
<dbReference type="OrthoDB" id="26278at2759"/>
<dbReference type="PANTHER" id="PTHR31017:SF1">
    <property type="entry name" value="LATE SECRETORY PATHWAY PROTEIN AVL9 HOMOLOG"/>
    <property type="match status" value="1"/>
</dbReference>
<feature type="compositionally biased region" description="Low complexity" evidence="2">
    <location>
        <begin position="929"/>
        <end position="938"/>
    </location>
</feature>